<evidence type="ECO:0000313" key="1">
    <source>
        <dbReference type="EMBL" id="QHT97746.1"/>
    </source>
</evidence>
<dbReference type="AlphaFoldDB" id="A0A6C0IZ76"/>
<dbReference type="EMBL" id="MN740283">
    <property type="protein sequence ID" value="QHT97746.1"/>
    <property type="molecule type" value="Genomic_DNA"/>
</dbReference>
<proteinExistence type="predicted"/>
<organism evidence="1">
    <name type="scientific">viral metagenome</name>
    <dbReference type="NCBI Taxonomy" id="1070528"/>
    <lineage>
        <taxon>unclassified sequences</taxon>
        <taxon>metagenomes</taxon>
        <taxon>organismal metagenomes</taxon>
    </lineage>
</organism>
<name>A0A6C0IZ76_9ZZZZ</name>
<protein>
    <submittedName>
        <fullName evidence="1">Uncharacterized protein</fullName>
    </submittedName>
</protein>
<dbReference type="SUPFAM" id="SSF140860">
    <property type="entry name" value="Pseudo ankyrin repeat-like"/>
    <property type="match status" value="1"/>
</dbReference>
<accession>A0A6C0IZ76</accession>
<sequence length="102" mass="11572">MDVLRSSSISSGGWETWTKGLLAEAIAGNQLKTAQLIYDRLDQETINSCRPTWWAAAIGSIEILEWLRSKGELDAALRTHQFEVVDWLDCWKSHFPTRAILP</sequence>
<reference evidence="1" key="1">
    <citation type="journal article" date="2020" name="Nature">
        <title>Giant virus diversity and host interactions through global metagenomics.</title>
        <authorList>
            <person name="Schulz F."/>
            <person name="Roux S."/>
            <person name="Paez-Espino D."/>
            <person name="Jungbluth S."/>
            <person name="Walsh D.A."/>
            <person name="Denef V.J."/>
            <person name="McMahon K.D."/>
            <person name="Konstantinidis K.T."/>
            <person name="Eloe-Fadrosh E.A."/>
            <person name="Kyrpides N.C."/>
            <person name="Woyke T."/>
        </authorList>
    </citation>
    <scope>NUCLEOTIDE SEQUENCE</scope>
    <source>
        <strain evidence="1">GVMAG-M-3300025572-1</strain>
    </source>
</reference>